<reference evidence="1" key="1">
    <citation type="submission" date="2023-07" db="EMBL/GenBank/DDBJ databases">
        <title>Chromosome-level Genome Assembly of Striped Snakehead (Channa striata).</title>
        <authorList>
            <person name="Liu H."/>
        </authorList>
    </citation>
    <scope>NUCLEOTIDE SEQUENCE</scope>
    <source>
        <strain evidence="1">Gz</strain>
        <tissue evidence="1">Muscle</tissue>
    </source>
</reference>
<comment type="caution">
    <text evidence="1">The sequence shown here is derived from an EMBL/GenBank/DDBJ whole genome shotgun (WGS) entry which is preliminary data.</text>
</comment>
<evidence type="ECO:0000313" key="2">
    <source>
        <dbReference type="Proteomes" id="UP001187415"/>
    </source>
</evidence>
<dbReference type="EMBL" id="JAUPFM010000014">
    <property type="protein sequence ID" value="KAK2830734.1"/>
    <property type="molecule type" value="Genomic_DNA"/>
</dbReference>
<protein>
    <submittedName>
        <fullName evidence="1">Uncharacterized protein</fullName>
    </submittedName>
</protein>
<organism evidence="1 2">
    <name type="scientific">Channa striata</name>
    <name type="common">Snakehead murrel</name>
    <name type="synonym">Ophicephalus striatus</name>
    <dbReference type="NCBI Taxonomy" id="64152"/>
    <lineage>
        <taxon>Eukaryota</taxon>
        <taxon>Metazoa</taxon>
        <taxon>Chordata</taxon>
        <taxon>Craniata</taxon>
        <taxon>Vertebrata</taxon>
        <taxon>Euteleostomi</taxon>
        <taxon>Actinopterygii</taxon>
        <taxon>Neopterygii</taxon>
        <taxon>Teleostei</taxon>
        <taxon>Neoteleostei</taxon>
        <taxon>Acanthomorphata</taxon>
        <taxon>Anabantaria</taxon>
        <taxon>Anabantiformes</taxon>
        <taxon>Channoidei</taxon>
        <taxon>Channidae</taxon>
        <taxon>Channa</taxon>
    </lineage>
</organism>
<gene>
    <name evidence="1" type="ORF">Q5P01_018665</name>
</gene>
<sequence length="75" mass="8168">MCQDERLHPRHFSVRVLSPSCHCQTSLAVHFSETLRVGGRLTGILENTHHAVCGLAVKAWHQPGPVAAAAEWSTA</sequence>
<keyword evidence="2" id="KW-1185">Reference proteome</keyword>
<dbReference type="Proteomes" id="UP001187415">
    <property type="component" value="Unassembled WGS sequence"/>
</dbReference>
<name>A0AA88M5C1_CHASR</name>
<evidence type="ECO:0000313" key="1">
    <source>
        <dbReference type="EMBL" id="KAK2830734.1"/>
    </source>
</evidence>
<dbReference type="AlphaFoldDB" id="A0AA88M5C1"/>
<accession>A0AA88M5C1</accession>
<proteinExistence type="predicted"/>